<proteinExistence type="inferred from homology"/>
<dbReference type="EMBL" id="VTPS01000007">
    <property type="protein sequence ID" value="TZE82244.1"/>
    <property type="molecule type" value="Genomic_DNA"/>
</dbReference>
<dbReference type="Gene3D" id="2.160.20.70">
    <property type="match status" value="1"/>
</dbReference>
<dbReference type="Pfam" id="PF03775">
    <property type="entry name" value="MinC_C"/>
    <property type="match status" value="1"/>
</dbReference>
<dbReference type="PANTHER" id="PTHR34108">
    <property type="entry name" value="SEPTUM SITE-DETERMINING PROTEIN MINC"/>
    <property type="match status" value="1"/>
</dbReference>
<dbReference type="GO" id="GO:1901891">
    <property type="term" value="P:regulation of cell septum assembly"/>
    <property type="evidence" value="ECO:0007669"/>
    <property type="project" value="InterPro"/>
</dbReference>
<dbReference type="InterPro" id="IPR016098">
    <property type="entry name" value="CAP/MinC_C"/>
</dbReference>
<reference evidence="7 8" key="1">
    <citation type="submission" date="2019-08" db="EMBL/GenBank/DDBJ databases">
        <title>Calorimonas adulescens gen. nov., sp. nov., an anaerobic thermophilic bacterium from Sakhalin hot spring.</title>
        <authorList>
            <person name="Khomyakova M.A."/>
            <person name="Merkel A.Y."/>
            <person name="Novikov A."/>
            <person name="Bonch-Osmolovskaya E.A."/>
            <person name="Slobodkin A.I."/>
        </authorList>
    </citation>
    <scope>NUCLEOTIDE SEQUENCE [LARGE SCALE GENOMIC DNA]</scope>
    <source>
        <strain evidence="7 8">A05MB</strain>
    </source>
</reference>
<organism evidence="7 8">
    <name type="scientific">Calorimonas adulescens</name>
    <dbReference type="NCBI Taxonomy" id="2606906"/>
    <lineage>
        <taxon>Bacteria</taxon>
        <taxon>Bacillati</taxon>
        <taxon>Bacillota</taxon>
        <taxon>Clostridia</taxon>
        <taxon>Thermoanaerobacterales</taxon>
        <taxon>Thermoanaerobacteraceae</taxon>
        <taxon>Calorimonas</taxon>
    </lineage>
</organism>
<evidence type="ECO:0000313" key="8">
    <source>
        <dbReference type="Proteomes" id="UP000322976"/>
    </source>
</evidence>
<dbReference type="GO" id="GO:0000902">
    <property type="term" value="P:cell morphogenesis"/>
    <property type="evidence" value="ECO:0007669"/>
    <property type="project" value="InterPro"/>
</dbReference>
<evidence type="ECO:0000256" key="3">
    <source>
        <dbReference type="ARBA" id="ARBA00023306"/>
    </source>
</evidence>
<comment type="caution">
    <text evidence="7">The sequence shown here is derived from an EMBL/GenBank/DDBJ whole genome shotgun (WGS) entry which is preliminary data.</text>
</comment>
<sequence>MRVVVAAIRRMWLKAFLMPILALINLMTKSKLRIPVKDRWGFRIHLSFILSKEGFLQKMEKLVIKTYIMRRIAPRVDIRGARNRLIINIDEDENFIDAYNDLADKLRKYPEFFKGSQMKAIVKGKEMNNEERNMIRELLETRFGFNTLFLNPVEQKDDQLIKFVRTTIRSGQVIQTPGHVVILGDVNDGSEIKAGGNILIMGRTNGLLHAGYPNKNDSFIAAFRLESLQIRIGNIISRAPDRKRYRADIPEIAYVKDDKIFIEPLNQKSKML</sequence>
<evidence type="ECO:0000256" key="5">
    <source>
        <dbReference type="HAMAP-Rule" id="MF_00267"/>
    </source>
</evidence>
<name>A0A5D8QDK6_9THEO</name>
<dbReference type="InterPro" id="IPR013033">
    <property type="entry name" value="MinC"/>
</dbReference>
<comment type="similarity">
    <text evidence="5">Belongs to the MinC family.</text>
</comment>
<protein>
    <recommendedName>
        <fullName evidence="5">Probable septum site-determining protein MinC</fullName>
    </recommendedName>
</protein>
<comment type="function">
    <text evidence="5">Cell division inhibitor that blocks the formation of polar Z ring septums. Rapidly oscillates between the poles of the cell to destabilize FtsZ filaments that have formed before they mature into polar Z rings. Prevents FtsZ polymerization.</text>
</comment>
<dbReference type="Gene3D" id="3.30.160.540">
    <property type="match status" value="1"/>
</dbReference>
<dbReference type="SUPFAM" id="SSF63848">
    <property type="entry name" value="Cell-division inhibitor MinC, C-terminal domain"/>
    <property type="match status" value="1"/>
</dbReference>
<keyword evidence="1 5" id="KW-0132">Cell division</keyword>
<dbReference type="InterPro" id="IPR036145">
    <property type="entry name" value="MinC_C_sf"/>
</dbReference>
<keyword evidence="3 5" id="KW-0131">Cell cycle</keyword>
<accession>A0A5D8QDK6</accession>
<evidence type="ECO:0000256" key="4">
    <source>
        <dbReference type="ARBA" id="ARBA00046874"/>
    </source>
</evidence>
<dbReference type="Proteomes" id="UP000322976">
    <property type="component" value="Unassembled WGS sequence"/>
</dbReference>
<dbReference type="PANTHER" id="PTHR34108:SF1">
    <property type="entry name" value="SEPTUM SITE-DETERMINING PROTEIN MINC"/>
    <property type="match status" value="1"/>
</dbReference>
<feature type="domain" description="Septum formation inhibitor MinC C-terminal" evidence="6">
    <location>
        <begin position="163"/>
        <end position="263"/>
    </location>
</feature>
<keyword evidence="8" id="KW-1185">Reference proteome</keyword>
<dbReference type="HAMAP" id="MF_00267">
    <property type="entry name" value="MinC"/>
    <property type="match status" value="1"/>
</dbReference>
<keyword evidence="2 5" id="KW-0717">Septation</keyword>
<evidence type="ECO:0000256" key="2">
    <source>
        <dbReference type="ARBA" id="ARBA00023210"/>
    </source>
</evidence>
<comment type="subunit">
    <text evidence="4 5">Interacts with MinD and FtsZ.</text>
</comment>
<evidence type="ECO:0000259" key="6">
    <source>
        <dbReference type="Pfam" id="PF03775"/>
    </source>
</evidence>
<gene>
    <name evidence="5" type="primary">minC</name>
    <name evidence="7" type="ORF">FWJ32_05655</name>
</gene>
<evidence type="ECO:0000256" key="1">
    <source>
        <dbReference type="ARBA" id="ARBA00022618"/>
    </source>
</evidence>
<dbReference type="AlphaFoldDB" id="A0A5D8QDK6"/>
<evidence type="ECO:0000313" key="7">
    <source>
        <dbReference type="EMBL" id="TZE82244.1"/>
    </source>
</evidence>
<dbReference type="GO" id="GO:0000917">
    <property type="term" value="P:division septum assembly"/>
    <property type="evidence" value="ECO:0007669"/>
    <property type="project" value="UniProtKB-KW"/>
</dbReference>
<dbReference type="InterPro" id="IPR005526">
    <property type="entry name" value="Septum_form_inhib_MinC_C"/>
</dbReference>